<feature type="non-terminal residue" evidence="1">
    <location>
        <position position="107"/>
    </location>
</feature>
<organism evidence="1 2">
    <name type="scientific">Brachionus plicatilis</name>
    <name type="common">Marine rotifer</name>
    <name type="synonym">Brachionus muelleri</name>
    <dbReference type="NCBI Taxonomy" id="10195"/>
    <lineage>
        <taxon>Eukaryota</taxon>
        <taxon>Metazoa</taxon>
        <taxon>Spiralia</taxon>
        <taxon>Gnathifera</taxon>
        <taxon>Rotifera</taxon>
        <taxon>Eurotatoria</taxon>
        <taxon>Monogononta</taxon>
        <taxon>Pseudotrocha</taxon>
        <taxon>Ploima</taxon>
        <taxon>Brachionidae</taxon>
        <taxon>Brachionus</taxon>
    </lineage>
</organism>
<evidence type="ECO:0000313" key="1">
    <source>
        <dbReference type="EMBL" id="RNA13492.1"/>
    </source>
</evidence>
<protein>
    <submittedName>
        <fullName evidence="1">Uncharacterized protein</fullName>
    </submittedName>
</protein>
<keyword evidence="2" id="KW-1185">Reference proteome</keyword>
<dbReference type="EMBL" id="REGN01005397">
    <property type="protein sequence ID" value="RNA13492.1"/>
    <property type="molecule type" value="Genomic_DNA"/>
</dbReference>
<accession>A0A3M7QQ75</accession>
<gene>
    <name evidence="1" type="ORF">BpHYR1_031773</name>
</gene>
<sequence>SVFIRVGQESKSSLDACIPLCDQLITYLCDQNRKYVTKKIKKKFKSLNFENFFKHNLSGTLSITYSGDLITFQLIQDSQILILKSQFNVIFYSGDFITVFYEKLRKI</sequence>
<comment type="caution">
    <text evidence="1">The sequence shown here is derived from an EMBL/GenBank/DDBJ whole genome shotgun (WGS) entry which is preliminary data.</text>
</comment>
<proteinExistence type="predicted"/>
<dbReference type="AlphaFoldDB" id="A0A3M7QQ75"/>
<name>A0A3M7QQ75_BRAPC</name>
<evidence type="ECO:0000313" key="2">
    <source>
        <dbReference type="Proteomes" id="UP000276133"/>
    </source>
</evidence>
<dbReference type="Proteomes" id="UP000276133">
    <property type="component" value="Unassembled WGS sequence"/>
</dbReference>
<feature type="non-terminal residue" evidence="1">
    <location>
        <position position="1"/>
    </location>
</feature>
<reference evidence="1 2" key="1">
    <citation type="journal article" date="2018" name="Sci. Rep.">
        <title>Genomic signatures of local adaptation to the degree of environmental predictability in rotifers.</title>
        <authorList>
            <person name="Franch-Gras L."/>
            <person name="Hahn C."/>
            <person name="Garcia-Roger E.M."/>
            <person name="Carmona M.J."/>
            <person name="Serra M."/>
            <person name="Gomez A."/>
        </authorList>
    </citation>
    <scope>NUCLEOTIDE SEQUENCE [LARGE SCALE GENOMIC DNA]</scope>
    <source>
        <strain evidence="1">HYR1</strain>
    </source>
</reference>